<accession>A0A517MGZ1</accession>
<name>A0A517MGZ1_9BACT</name>
<keyword evidence="1" id="KW-1133">Transmembrane helix</keyword>
<dbReference type="AlphaFoldDB" id="A0A517MGZ1"/>
<keyword evidence="1" id="KW-0812">Transmembrane</keyword>
<evidence type="ECO:0000313" key="2">
    <source>
        <dbReference type="EMBL" id="QDS94139.1"/>
    </source>
</evidence>
<dbReference type="RefSeq" id="WP_145352168.1">
    <property type="nucleotide sequence ID" value="NZ_CP036262.1"/>
</dbReference>
<evidence type="ECO:0000313" key="3">
    <source>
        <dbReference type="Proteomes" id="UP000320672"/>
    </source>
</evidence>
<dbReference type="OrthoDB" id="9795505at2"/>
<dbReference type="EMBL" id="CP036262">
    <property type="protein sequence ID" value="QDS94139.1"/>
    <property type="molecule type" value="Genomic_DNA"/>
</dbReference>
<gene>
    <name evidence="2" type="ORF">FF011L_29170</name>
</gene>
<reference evidence="2 3" key="1">
    <citation type="submission" date="2019-02" db="EMBL/GenBank/DDBJ databases">
        <title>Deep-cultivation of Planctomycetes and their phenomic and genomic characterization uncovers novel biology.</title>
        <authorList>
            <person name="Wiegand S."/>
            <person name="Jogler M."/>
            <person name="Boedeker C."/>
            <person name="Pinto D."/>
            <person name="Vollmers J."/>
            <person name="Rivas-Marin E."/>
            <person name="Kohn T."/>
            <person name="Peeters S.H."/>
            <person name="Heuer A."/>
            <person name="Rast P."/>
            <person name="Oberbeckmann S."/>
            <person name="Bunk B."/>
            <person name="Jeske O."/>
            <person name="Meyerdierks A."/>
            <person name="Storesund J.E."/>
            <person name="Kallscheuer N."/>
            <person name="Luecker S."/>
            <person name="Lage O.M."/>
            <person name="Pohl T."/>
            <person name="Merkel B.J."/>
            <person name="Hornburger P."/>
            <person name="Mueller R.-W."/>
            <person name="Bruemmer F."/>
            <person name="Labrenz M."/>
            <person name="Spormann A.M."/>
            <person name="Op den Camp H."/>
            <person name="Overmann J."/>
            <person name="Amann R."/>
            <person name="Jetten M.S.M."/>
            <person name="Mascher T."/>
            <person name="Medema M.H."/>
            <person name="Devos D.P."/>
            <person name="Kaster A.-K."/>
            <person name="Ovreas L."/>
            <person name="Rohde M."/>
            <person name="Galperin M.Y."/>
            <person name="Jogler C."/>
        </authorList>
    </citation>
    <scope>NUCLEOTIDE SEQUENCE [LARGE SCALE GENOMIC DNA]</scope>
    <source>
        <strain evidence="2 3">FF011L</strain>
    </source>
</reference>
<keyword evidence="3" id="KW-1185">Reference proteome</keyword>
<protein>
    <submittedName>
        <fullName evidence="2">Uncharacterized protein</fullName>
    </submittedName>
</protein>
<proteinExistence type="predicted"/>
<keyword evidence="1" id="KW-0472">Membrane</keyword>
<dbReference type="KEGG" id="rml:FF011L_29170"/>
<dbReference type="Proteomes" id="UP000320672">
    <property type="component" value="Chromosome"/>
</dbReference>
<sequence length="198" mass="23287">MPMQLDQLLQEIHDLEKVVADKVQQTKRELTYEIVRGRAVFGEGVRRRHRAMAKRAWRTLRESSFLTILTAPVIYSLLLPISMLDLFVSLYQWICFPVYRVPTVRREEYVVIDRRSLDYLNAIEKLNCVYCGYCNGVLAFAREIASRTEQYWCPIKHSRRTKGCHSRTCLFCEFGDAEGYTENLQELRKQFHDLKGSP</sequence>
<evidence type="ECO:0000256" key="1">
    <source>
        <dbReference type="SAM" id="Phobius"/>
    </source>
</evidence>
<organism evidence="2 3">
    <name type="scientific">Roseimaritima multifibrata</name>
    <dbReference type="NCBI Taxonomy" id="1930274"/>
    <lineage>
        <taxon>Bacteria</taxon>
        <taxon>Pseudomonadati</taxon>
        <taxon>Planctomycetota</taxon>
        <taxon>Planctomycetia</taxon>
        <taxon>Pirellulales</taxon>
        <taxon>Pirellulaceae</taxon>
        <taxon>Roseimaritima</taxon>
    </lineage>
</organism>
<feature type="transmembrane region" description="Helical" evidence="1">
    <location>
        <begin position="65"/>
        <end position="94"/>
    </location>
</feature>